<organism evidence="3">
    <name type="scientific">Lepeophtheirus salmonis</name>
    <name type="common">Salmon louse</name>
    <name type="synonym">Caligus salmonis</name>
    <dbReference type="NCBI Taxonomy" id="72036"/>
    <lineage>
        <taxon>Eukaryota</taxon>
        <taxon>Metazoa</taxon>
        <taxon>Ecdysozoa</taxon>
        <taxon>Arthropoda</taxon>
        <taxon>Crustacea</taxon>
        <taxon>Multicrustacea</taxon>
        <taxon>Hexanauplia</taxon>
        <taxon>Copepoda</taxon>
        <taxon>Siphonostomatoida</taxon>
        <taxon>Caligidae</taxon>
        <taxon>Lepeophtheirus</taxon>
    </lineage>
</organism>
<dbReference type="CTD" id="38321"/>
<sequence length="387" mass="43473">MDSSDIVHQGWLIKSPPLERQTNAFFKARWRRRWFVLVSGRDPGSYLLNYYTDNSRRRLKGTIFLEECEQVDSGLSLENKYEFTFNIKTPKRVYYLASDSFEDMNTWVKYVCNACGLKASNEQDPSTTSSFSLLSKTSSISSPSISSPYILMSECISGPPITGAYVNGGRSSSEGDSRRGEHIHYDEEEGDDSVFEAPSPTRTLPSRPPKPPHLSTVKELIKNVPPDVSRDLKPGRSKSDSIHNLCSRFMTMGPSVPRTLKPKGPSTSSLTMPRTWAHHSADETSNSESCSRRNSSQEEQIYYYISTLGSTDKYPPMMIPAESFENKSIAYIDLELPDSSNSSKPPPNNNASSIVYKTVDFVKTDAFNRTRENVQARYDGAQLQQKA</sequence>
<dbReference type="PANTHER" id="PTHR45960:SF2">
    <property type="entry name" value="PROTEIN DAUGHTER OF SEVENLESS"/>
    <property type="match status" value="1"/>
</dbReference>
<dbReference type="PANTHER" id="PTHR45960">
    <property type="entry name" value="GRB2-ASSOCIATED-BINDING PROTEIN"/>
    <property type="match status" value="1"/>
</dbReference>
<feature type="region of interest" description="Disordered" evidence="1">
    <location>
        <begin position="166"/>
        <end position="213"/>
    </location>
</feature>
<feature type="compositionally biased region" description="Basic and acidic residues" evidence="1">
    <location>
        <begin position="173"/>
        <end position="185"/>
    </location>
</feature>
<evidence type="ECO:0000256" key="1">
    <source>
        <dbReference type="SAM" id="MobiDB-lite"/>
    </source>
</evidence>
<dbReference type="InterPro" id="IPR011993">
    <property type="entry name" value="PH-like_dom_sf"/>
</dbReference>
<dbReference type="SUPFAM" id="SSF50729">
    <property type="entry name" value="PH domain-like"/>
    <property type="match status" value="1"/>
</dbReference>
<dbReference type="GO" id="GO:0007165">
    <property type="term" value="P:signal transduction"/>
    <property type="evidence" value="ECO:0007669"/>
    <property type="project" value="TreeGrafter"/>
</dbReference>
<dbReference type="EMBL" id="HACA01006217">
    <property type="protein sequence ID" value="CDW23578.1"/>
    <property type="molecule type" value="Transcribed_RNA"/>
</dbReference>
<dbReference type="Gene3D" id="2.30.29.30">
    <property type="entry name" value="Pleckstrin-homology domain (PH domain)/Phosphotyrosine-binding domain (PTB)"/>
    <property type="match status" value="1"/>
</dbReference>
<name>A0A0K2TC41_LEPSM</name>
<dbReference type="GeneID" id="121118348"/>
<dbReference type="AlphaFoldDB" id="A0A0K2TC41"/>
<feature type="compositionally biased region" description="Low complexity" evidence="1">
    <location>
        <begin position="286"/>
        <end position="296"/>
    </location>
</feature>
<feature type="region of interest" description="Disordered" evidence="1">
    <location>
        <begin position="253"/>
        <end position="296"/>
    </location>
</feature>
<protein>
    <submittedName>
        <fullName evidence="3">Putative LOC100872582 [Apis florea]</fullName>
    </submittedName>
</protein>
<evidence type="ECO:0000259" key="2">
    <source>
        <dbReference type="PROSITE" id="PS50003"/>
    </source>
</evidence>
<dbReference type="OrthoDB" id="67516at2759"/>
<evidence type="ECO:0000313" key="3">
    <source>
        <dbReference type="EMBL" id="CDW23578.1"/>
    </source>
</evidence>
<dbReference type="RefSeq" id="XP_040568857.1">
    <property type="nucleotide sequence ID" value="XM_040712923.2"/>
</dbReference>
<dbReference type="KEGG" id="lsm:121118348"/>
<dbReference type="GO" id="GO:0035591">
    <property type="term" value="F:signaling adaptor activity"/>
    <property type="evidence" value="ECO:0007669"/>
    <property type="project" value="TreeGrafter"/>
</dbReference>
<dbReference type="SMART" id="SM00233">
    <property type="entry name" value="PH"/>
    <property type="match status" value="1"/>
</dbReference>
<feature type="domain" description="PH" evidence="2">
    <location>
        <begin position="5"/>
        <end position="116"/>
    </location>
</feature>
<dbReference type="PROSITE" id="PS50003">
    <property type="entry name" value="PH_DOMAIN"/>
    <property type="match status" value="1"/>
</dbReference>
<dbReference type="InterPro" id="IPR001849">
    <property type="entry name" value="PH_domain"/>
</dbReference>
<dbReference type="InterPro" id="IPR046355">
    <property type="entry name" value="Gab1-4-like"/>
</dbReference>
<accession>A0A0K2TC41</accession>
<dbReference type="GO" id="GO:0005737">
    <property type="term" value="C:cytoplasm"/>
    <property type="evidence" value="ECO:0007669"/>
    <property type="project" value="TreeGrafter"/>
</dbReference>
<proteinExistence type="predicted"/>
<dbReference type="Pfam" id="PF00169">
    <property type="entry name" value="PH"/>
    <property type="match status" value="1"/>
</dbReference>
<reference evidence="3" key="1">
    <citation type="submission" date="2014-05" db="EMBL/GenBank/DDBJ databases">
        <authorList>
            <person name="Chronopoulou M."/>
        </authorList>
    </citation>
    <scope>NUCLEOTIDE SEQUENCE</scope>
    <source>
        <tissue evidence="3">Whole organism</tissue>
    </source>
</reference>